<accession>A0ABR3A5N8</accession>
<keyword evidence="3" id="KW-1185">Reference proteome</keyword>
<dbReference type="EMBL" id="JBBXMP010000014">
    <property type="protein sequence ID" value="KAL0069191.1"/>
    <property type="molecule type" value="Genomic_DNA"/>
</dbReference>
<dbReference type="Proteomes" id="UP001437256">
    <property type="component" value="Unassembled WGS sequence"/>
</dbReference>
<evidence type="ECO:0000256" key="1">
    <source>
        <dbReference type="SAM" id="MobiDB-lite"/>
    </source>
</evidence>
<feature type="compositionally biased region" description="Acidic residues" evidence="1">
    <location>
        <begin position="569"/>
        <end position="579"/>
    </location>
</feature>
<gene>
    <name evidence="2" type="ORF">AAF712_003879</name>
</gene>
<reference evidence="2 3" key="1">
    <citation type="submission" date="2024-05" db="EMBL/GenBank/DDBJ databases">
        <title>A draft genome resource for the thread blight pathogen Marasmius tenuissimus strain MS-2.</title>
        <authorList>
            <person name="Yulfo-Soto G.E."/>
            <person name="Baruah I.K."/>
            <person name="Amoako-Attah I."/>
            <person name="Bukari Y."/>
            <person name="Meinhardt L.W."/>
            <person name="Bailey B.A."/>
            <person name="Cohen S.P."/>
        </authorList>
    </citation>
    <scope>NUCLEOTIDE SEQUENCE [LARGE SCALE GENOMIC DNA]</scope>
    <source>
        <strain evidence="2 3">MS-2</strain>
    </source>
</reference>
<sequence>MSQGQSNELPLPDKINILFLSMSSQVDIDMSRIRPEILEVTSAMRFDTFLYEGIQILRKEGILVSQIAVEKARIFVTASPRQHRKLVQDAGAPTPDYGAAVNDLTLILEGYKKDTLPILVCNKDNVPFQLVLDIYKPYYRALRITKTKTSDFCKEDRQLNKLFEAEQVPGLNLGLWKVIKKVKGEKIKLNKAQFNRATNNAHYLLNCPFFWDQIKSTRCFEIVGNEMDNDEEIEDDSCDEILLWTLALDTGRVFCRADEFTFKKKTSTGIKGSMVQSAICDIYEGDDYEVTENQGVRLSYLIRYQRNLAEFSRLTPHPDTFVVFLHLLIVICEIISNPSQTDREHGLMEGISEAKALRSKNLVDPITGETLMIVIYMDALMVVDVYFLFTTKEDAEKYDIADLPVYMTEMKFYIAGGRPDVQELGEDGNPTGRTITGTTKIIQFIVLLWQLCAVFERMCGDQQELIREVVGELRSMLILLQKIPDLVSSSKVSTGEVQPKEFPGLVSLPVPNAAGGNGSRHSLVPRGSRRASQDPRINDNPGNVPIRRSERTSKPSRGSRSRSLGVPEDLGEEEEDSGPDGDNPKDHDYNPRDAELAPRNPRQGMSRKRQRVD</sequence>
<protein>
    <submittedName>
        <fullName evidence="2">Uncharacterized protein</fullName>
    </submittedName>
</protein>
<proteinExistence type="predicted"/>
<name>A0ABR3A5N8_9AGAR</name>
<evidence type="ECO:0000313" key="2">
    <source>
        <dbReference type="EMBL" id="KAL0069191.1"/>
    </source>
</evidence>
<comment type="caution">
    <text evidence="2">The sequence shown here is derived from an EMBL/GenBank/DDBJ whole genome shotgun (WGS) entry which is preliminary data.</text>
</comment>
<evidence type="ECO:0000313" key="3">
    <source>
        <dbReference type="Proteomes" id="UP001437256"/>
    </source>
</evidence>
<organism evidence="2 3">
    <name type="scientific">Marasmius tenuissimus</name>
    <dbReference type="NCBI Taxonomy" id="585030"/>
    <lineage>
        <taxon>Eukaryota</taxon>
        <taxon>Fungi</taxon>
        <taxon>Dikarya</taxon>
        <taxon>Basidiomycota</taxon>
        <taxon>Agaricomycotina</taxon>
        <taxon>Agaricomycetes</taxon>
        <taxon>Agaricomycetidae</taxon>
        <taxon>Agaricales</taxon>
        <taxon>Marasmiineae</taxon>
        <taxon>Marasmiaceae</taxon>
        <taxon>Marasmius</taxon>
    </lineage>
</organism>
<feature type="compositionally biased region" description="Basic and acidic residues" evidence="1">
    <location>
        <begin position="582"/>
        <end position="596"/>
    </location>
</feature>
<feature type="region of interest" description="Disordered" evidence="1">
    <location>
        <begin position="496"/>
        <end position="613"/>
    </location>
</feature>